<evidence type="ECO:0000256" key="3">
    <source>
        <dbReference type="ARBA" id="ARBA00004818"/>
    </source>
</evidence>
<dbReference type="EMBL" id="UINC01002624">
    <property type="protein sequence ID" value="SUZ98643.1"/>
    <property type="molecule type" value="Genomic_DNA"/>
</dbReference>
<dbReference type="GO" id="GO:0005975">
    <property type="term" value="P:carbohydrate metabolic process"/>
    <property type="evidence" value="ECO:0007669"/>
    <property type="project" value="InterPro"/>
</dbReference>
<organism evidence="10">
    <name type="scientific">marine metagenome</name>
    <dbReference type="NCBI Taxonomy" id="408172"/>
    <lineage>
        <taxon>unclassified sequences</taxon>
        <taxon>metagenomes</taxon>
        <taxon>ecological metagenomes</taxon>
    </lineage>
</organism>
<dbReference type="InterPro" id="IPR023214">
    <property type="entry name" value="HAD_sf"/>
</dbReference>
<dbReference type="EC" id="3.1.3.18" evidence="5"/>
<comment type="catalytic activity">
    <reaction evidence="1">
        <text>2-phosphoglycolate + H2O = glycolate + phosphate</text>
        <dbReference type="Rhea" id="RHEA:14369"/>
        <dbReference type="ChEBI" id="CHEBI:15377"/>
        <dbReference type="ChEBI" id="CHEBI:29805"/>
        <dbReference type="ChEBI" id="CHEBI:43474"/>
        <dbReference type="ChEBI" id="CHEBI:58033"/>
        <dbReference type="EC" id="3.1.3.18"/>
    </reaction>
</comment>
<dbReference type="AlphaFoldDB" id="A0A381SBX0"/>
<dbReference type="Gene3D" id="1.10.150.240">
    <property type="entry name" value="Putative phosphatase, domain 2"/>
    <property type="match status" value="1"/>
</dbReference>
<dbReference type="GO" id="GO:0008967">
    <property type="term" value="F:phosphoglycolate phosphatase activity"/>
    <property type="evidence" value="ECO:0007669"/>
    <property type="project" value="UniProtKB-EC"/>
</dbReference>
<dbReference type="FunFam" id="3.40.50.1000:FF:000022">
    <property type="entry name" value="Phosphoglycolate phosphatase"/>
    <property type="match status" value="1"/>
</dbReference>
<dbReference type="PANTHER" id="PTHR43434:SF1">
    <property type="entry name" value="PHOSPHOGLYCOLATE PHOSPHATASE"/>
    <property type="match status" value="1"/>
</dbReference>
<dbReference type="NCBIfam" id="TIGR01509">
    <property type="entry name" value="HAD-SF-IA-v3"/>
    <property type="match status" value="1"/>
</dbReference>
<evidence type="ECO:0000256" key="1">
    <source>
        <dbReference type="ARBA" id="ARBA00000830"/>
    </source>
</evidence>
<dbReference type="InterPro" id="IPR006439">
    <property type="entry name" value="HAD-SF_hydro_IA"/>
</dbReference>
<feature type="non-terminal residue" evidence="10">
    <location>
        <position position="1"/>
    </location>
</feature>
<keyword evidence="8" id="KW-0460">Magnesium</keyword>
<dbReference type="InterPro" id="IPR050155">
    <property type="entry name" value="HAD-like_hydrolase_sf"/>
</dbReference>
<dbReference type="GO" id="GO:0046872">
    <property type="term" value="F:metal ion binding"/>
    <property type="evidence" value="ECO:0007669"/>
    <property type="project" value="UniProtKB-KW"/>
</dbReference>
<evidence type="ECO:0000256" key="8">
    <source>
        <dbReference type="ARBA" id="ARBA00022842"/>
    </source>
</evidence>
<dbReference type="InterPro" id="IPR041492">
    <property type="entry name" value="HAD_2"/>
</dbReference>
<dbReference type="Pfam" id="PF13419">
    <property type="entry name" value="HAD_2"/>
    <property type="match status" value="1"/>
</dbReference>
<dbReference type="InterPro" id="IPR036412">
    <property type="entry name" value="HAD-like_sf"/>
</dbReference>
<dbReference type="SFLD" id="SFLDS00003">
    <property type="entry name" value="Haloacid_Dehalogenase"/>
    <property type="match status" value="1"/>
</dbReference>
<dbReference type="InterPro" id="IPR037512">
    <property type="entry name" value="PGPase_prok"/>
</dbReference>
<evidence type="ECO:0000313" key="10">
    <source>
        <dbReference type="EMBL" id="SUZ98643.1"/>
    </source>
</evidence>
<evidence type="ECO:0000256" key="4">
    <source>
        <dbReference type="ARBA" id="ARBA00006171"/>
    </source>
</evidence>
<evidence type="ECO:0000256" key="5">
    <source>
        <dbReference type="ARBA" id="ARBA00013078"/>
    </source>
</evidence>
<accession>A0A381SBX0</accession>
<comment type="similarity">
    <text evidence="4">Belongs to the HAD-like hydrolase superfamily. CbbY/CbbZ/Gph/YieH family.</text>
</comment>
<dbReference type="Gene3D" id="3.40.50.1000">
    <property type="entry name" value="HAD superfamily/HAD-like"/>
    <property type="match status" value="1"/>
</dbReference>
<dbReference type="SUPFAM" id="SSF56784">
    <property type="entry name" value="HAD-like"/>
    <property type="match status" value="1"/>
</dbReference>
<dbReference type="InterPro" id="IPR023198">
    <property type="entry name" value="PGP-like_dom2"/>
</dbReference>
<dbReference type="GO" id="GO:0006281">
    <property type="term" value="P:DNA repair"/>
    <property type="evidence" value="ECO:0007669"/>
    <property type="project" value="TreeGrafter"/>
</dbReference>
<dbReference type="SFLD" id="SFLDG01135">
    <property type="entry name" value="C1.5.6:_HAD__Beta-PGM__Phospha"/>
    <property type="match status" value="1"/>
</dbReference>
<evidence type="ECO:0000256" key="6">
    <source>
        <dbReference type="ARBA" id="ARBA00022723"/>
    </source>
</evidence>
<comment type="pathway">
    <text evidence="3">Organic acid metabolism; glycolate biosynthesis; glycolate from 2-phosphoglycolate: step 1/1.</text>
</comment>
<name>A0A381SBX0_9ZZZZ</name>
<evidence type="ECO:0000256" key="2">
    <source>
        <dbReference type="ARBA" id="ARBA00001946"/>
    </source>
</evidence>
<dbReference type="SFLD" id="SFLDG01129">
    <property type="entry name" value="C1.5:_HAD__Beta-PGM__Phosphata"/>
    <property type="match status" value="1"/>
</dbReference>
<proteinExistence type="inferred from homology"/>
<dbReference type="PANTHER" id="PTHR43434">
    <property type="entry name" value="PHOSPHOGLYCOLATE PHOSPHATASE"/>
    <property type="match status" value="1"/>
</dbReference>
<dbReference type="NCBIfam" id="TIGR01449">
    <property type="entry name" value="PGP_bact"/>
    <property type="match status" value="1"/>
</dbReference>
<comment type="cofactor">
    <cofactor evidence="2">
        <name>Mg(2+)</name>
        <dbReference type="ChEBI" id="CHEBI:18420"/>
    </cofactor>
</comment>
<sequence>VYQAYLFDLDGTLVDTAPDLNAALNYALQATGHRNVDEADTRQWVGHGAKVMIEQALKYVSNGNVTDELLDRIHRLFLDRYASHIADKSIPYHNAVETLKTLRGGGFKLGVVTNKAIHLTRLLLDQLDLEQYFDVIVGGDSMQIRKPGAEPALYACNELDTAPSDTLFVGDSETDIGCARAAGCDVVCVKDGYNHGEKLENLGADAIIGSLMDLLREQRFS</sequence>
<protein>
    <recommendedName>
        <fullName evidence="5">phosphoglycolate phosphatase</fullName>
        <ecNumber evidence="5">3.1.3.18</ecNumber>
    </recommendedName>
</protein>
<dbReference type="NCBIfam" id="TIGR01549">
    <property type="entry name" value="HAD-SF-IA-v1"/>
    <property type="match status" value="1"/>
</dbReference>
<evidence type="ECO:0000256" key="7">
    <source>
        <dbReference type="ARBA" id="ARBA00022801"/>
    </source>
</evidence>
<gene>
    <name evidence="10" type="ORF">METZ01_LOCUS51497</name>
</gene>
<reference evidence="10" key="1">
    <citation type="submission" date="2018-05" db="EMBL/GenBank/DDBJ databases">
        <authorList>
            <person name="Lanie J.A."/>
            <person name="Ng W.-L."/>
            <person name="Kazmierczak K.M."/>
            <person name="Andrzejewski T.M."/>
            <person name="Davidsen T.M."/>
            <person name="Wayne K.J."/>
            <person name="Tettelin H."/>
            <person name="Glass J.I."/>
            <person name="Rusch D."/>
            <person name="Podicherti R."/>
            <person name="Tsui H.-C.T."/>
            <person name="Winkler M.E."/>
        </authorList>
    </citation>
    <scope>NUCLEOTIDE SEQUENCE</scope>
</reference>
<keyword evidence="7" id="KW-0378">Hydrolase</keyword>
<keyword evidence="6" id="KW-0479">Metal-binding</keyword>
<dbReference type="GO" id="GO:0005829">
    <property type="term" value="C:cytosol"/>
    <property type="evidence" value="ECO:0007669"/>
    <property type="project" value="TreeGrafter"/>
</dbReference>
<evidence type="ECO:0000256" key="9">
    <source>
        <dbReference type="ARBA" id="ARBA00023277"/>
    </source>
</evidence>
<keyword evidence="9" id="KW-0119">Carbohydrate metabolism</keyword>